<dbReference type="SUPFAM" id="SSF161070">
    <property type="entry name" value="SNF-like"/>
    <property type="match status" value="1"/>
</dbReference>
<dbReference type="GO" id="GO:0005283">
    <property type="term" value="F:amino acid:sodium symporter activity"/>
    <property type="evidence" value="ECO:0007669"/>
    <property type="project" value="TreeGrafter"/>
</dbReference>
<feature type="binding site" evidence="6">
    <location>
        <position position="29"/>
    </location>
    <ligand>
        <name>Na(+)</name>
        <dbReference type="ChEBI" id="CHEBI:29101"/>
        <label>1</label>
    </ligand>
</feature>
<evidence type="ECO:0000256" key="10">
    <source>
        <dbReference type="SAM" id="Phobius"/>
    </source>
</evidence>
<keyword evidence="6" id="KW-0915">Sodium</keyword>
<keyword evidence="2 8" id="KW-0813">Transport</keyword>
<reference evidence="11 12" key="1">
    <citation type="journal article" date="2021" name="Cell">
        <title>Tracing the genetic footprints of vertebrate landing in non-teleost ray-finned fishes.</title>
        <authorList>
            <person name="Bi X."/>
            <person name="Wang K."/>
            <person name="Yang L."/>
            <person name="Pan H."/>
            <person name="Jiang H."/>
            <person name="Wei Q."/>
            <person name="Fang M."/>
            <person name="Yu H."/>
            <person name="Zhu C."/>
            <person name="Cai Y."/>
            <person name="He Y."/>
            <person name="Gan X."/>
            <person name="Zeng H."/>
            <person name="Yu D."/>
            <person name="Zhu Y."/>
            <person name="Jiang H."/>
            <person name="Qiu Q."/>
            <person name="Yang H."/>
            <person name="Zhang Y.E."/>
            <person name="Wang W."/>
            <person name="Zhu M."/>
            <person name="He S."/>
            <person name="Zhang G."/>
        </authorList>
    </citation>
    <scope>NUCLEOTIDE SEQUENCE [LARGE SCALE GENOMIC DNA]</scope>
    <source>
        <strain evidence="11">Bchr_013</strain>
    </source>
</reference>
<name>A0A8X8BKR6_POLSE</name>
<dbReference type="PANTHER" id="PTHR11616:SF306">
    <property type="entry name" value="TRANSPORTER"/>
    <property type="match status" value="1"/>
</dbReference>
<dbReference type="PROSITE" id="PS50267">
    <property type="entry name" value="NA_NEUROTRAN_SYMP_3"/>
    <property type="match status" value="1"/>
</dbReference>
<keyword evidence="7" id="KW-1015">Disulfide bond</keyword>
<dbReference type="InterPro" id="IPR037272">
    <property type="entry name" value="SNS_sf"/>
</dbReference>
<feature type="non-terminal residue" evidence="11">
    <location>
        <position position="1"/>
    </location>
</feature>
<dbReference type="PANTHER" id="PTHR11616">
    <property type="entry name" value="SODIUM/CHLORIDE DEPENDENT TRANSPORTER"/>
    <property type="match status" value="1"/>
</dbReference>
<feature type="non-terminal residue" evidence="11">
    <location>
        <position position="325"/>
    </location>
</feature>
<comment type="caution">
    <text evidence="11">The sequence shown here is derived from an EMBL/GenBank/DDBJ whole genome shotgun (WGS) entry which is preliminary data.</text>
</comment>
<feature type="binding site" evidence="6">
    <location>
        <position position="30"/>
    </location>
    <ligand>
        <name>Na(+)</name>
        <dbReference type="ChEBI" id="CHEBI:29101"/>
        <label>1</label>
    </ligand>
</feature>
<gene>
    <name evidence="11" type="primary">Ine_0</name>
    <name evidence="11" type="ORF">GTO96_0019522</name>
</gene>
<evidence type="ECO:0000256" key="6">
    <source>
        <dbReference type="PIRSR" id="PIRSR600175-1"/>
    </source>
</evidence>
<feature type="disulfide bond" evidence="7">
    <location>
        <begin position="133"/>
        <end position="143"/>
    </location>
</feature>
<feature type="transmembrane region" description="Helical" evidence="10">
    <location>
        <begin position="51"/>
        <end position="72"/>
    </location>
</feature>
<dbReference type="Pfam" id="PF00209">
    <property type="entry name" value="SNF"/>
    <property type="match status" value="1"/>
</dbReference>
<dbReference type="PROSITE" id="PS00610">
    <property type="entry name" value="NA_NEUROTRAN_SYMP_1"/>
    <property type="match status" value="1"/>
</dbReference>
<evidence type="ECO:0000256" key="1">
    <source>
        <dbReference type="ARBA" id="ARBA00004141"/>
    </source>
</evidence>
<dbReference type="GO" id="GO:0005886">
    <property type="term" value="C:plasma membrane"/>
    <property type="evidence" value="ECO:0007669"/>
    <property type="project" value="TreeGrafter"/>
</dbReference>
<keyword evidence="5 10" id="KW-0472">Membrane</keyword>
<keyword evidence="3 8" id="KW-0812">Transmembrane</keyword>
<comment type="similarity">
    <text evidence="8">Belongs to the sodium:neurotransmitter symporter (SNF) (TC 2.A.22) family.</text>
</comment>
<dbReference type="Proteomes" id="UP000886611">
    <property type="component" value="Unassembled WGS sequence"/>
</dbReference>
<organism evidence="11 12">
    <name type="scientific">Polypterus senegalus</name>
    <name type="common">Senegal bichir</name>
    <dbReference type="NCBI Taxonomy" id="55291"/>
    <lineage>
        <taxon>Eukaryota</taxon>
        <taxon>Metazoa</taxon>
        <taxon>Chordata</taxon>
        <taxon>Craniata</taxon>
        <taxon>Vertebrata</taxon>
        <taxon>Euteleostomi</taxon>
        <taxon>Actinopterygii</taxon>
        <taxon>Polypteriformes</taxon>
        <taxon>Polypteridae</taxon>
        <taxon>Polypterus</taxon>
    </lineage>
</organism>
<keyword evidence="4 10" id="KW-1133">Transmembrane helix</keyword>
<feature type="binding site" evidence="6">
    <location>
        <position position="34"/>
    </location>
    <ligand>
        <name>Na(+)</name>
        <dbReference type="ChEBI" id="CHEBI:29101"/>
        <label>1</label>
    </ligand>
</feature>
<dbReference type="InterPro" id="IPR000175">
    <property type="entry name" value="Na/ntran_symport"/>
</dbReference>
<sequence>MEELSKANSPQRQTWSKHIEFILAGIGYAVGLGNVWRFPYLCYRSGGGAFLIPYLIMLVLVGIPLLYMELAIGQYLRLGPVHSLAKVCPLLKGVGMATVAISFIMCTYYNVIITWALYYLLSSFQSPLPWQSCNNTWNVKENCTDQMTNSTMASTASQQFFNYKVLEKTSGVEESGGLRWELFGLLILAWALIYFSIFKGVKSTGKVINHLVLIELPGGAESSSSRAVGSRQLPLAAMPGPNQTVEDSISHGALRAVGESPSAREAATKRPGGGIGLPMATPPEQKQQGRPCRAWDPAVRHNGCLLMSASSFTLLPTAASHALLF</sequence>
<evidence type="ECO:0000256" key="7">
    <source>
        <dbReference type="PIRSR" id="PIRSR600175-2"/>
    </source>
</evidence>
<protein>
    <recommendedName>
        <fullName evidence="8">Transporter</fullName>
    </recommendedName>
</protein>
<dbReference type="AlphaFoldDB" id="A0A8X8BKR6"/>
<evidence type="ECO:0000256" key="9">
    <source>
        <dbReference type="SAM" id="MobiDB-lite"/>
    </source>
</evidence>
<comment type="subcellular location">
    <subcellularLocation>
        <location evidence="1">Membrane</location>
        <topology evidence="1">Multi-pass membrane protein</topology>
    </subcellularLocation>
</comment>
<dbReference type="PRINTS" id="PR00176">
    <property type="entry name" value="NANEUSMPORT"/>
</dbReference>
<dbReference type="EMBL" id="JAATIS010005477">
    <property type="protein sequence ID" value="KAG2459026.1"/>
    <property type="molecule type" value="Genomic_DNA"/>
</dbReference>
<evidence type="ECO:0000256" key="5">
    <source>
        <dbReference type="ARBA" id="ARBA00023136"/>
    </source>
</evidence>
<feature type="transmembrane region" description="Helical" evidence="10">
    <location>
        <begin position="182"/>
        <end position="201"/>
    </location>
</feature>
<evidence type="ECO:0000256" key="8">
    <source>
        <dbReference type="RuleBase" id="RU003732"/>
    </source>
</evidence>
<keyword evidence="8" id="KW-0769">Symport</keyword>
<evidence type="ECO:0000256" key="3">
    <source>
        <dbReference type="ARBA" id="ARBA00022692"/>
    </source>
</evidence>
<accession>A0A8X8BKR6</accession>
<proteinExistence type="inferred from homology"/>
<evidence type="ECO:0000313" key="12">
    <source>
        <dbReference type="Proteomes" id="UP000886611"/>
    </source>
</evidence>
<feature type="transmembrane region" description="Helical" evidence="10">
    <location>
        <begin position="93"/>
        <end position="121"/>
    </location>
</feature>
<evidence type="ECO:0000256" key="2">
    <source>
        <dbReference type="ARBA" id="ARBA00022448"/>
    </source>
</evidence>
<keyword evidence="6" id="KW-0479">Metal-binding</keyword>
<dbReference type="GO" id="GO:0089718">
    <property type="term" value="P:amino acid import across plasma membrane"/>
    <property type="evidence" value="ECO:0007669"/>
    <property type="project" value="TreeGrafter"/>
</dbReference>
<feature type="region of interest" description="Disordered" evidence="9">
    <location>
        <begin position="256"/>
        <end position="290"/>
    </location>
</feature>
<keyword evidence="12" id="KW-1185">Reference proteome</keyword>
<feature type="transmembrane region" description="Helical" evidence="10">
    <location>
        <begin position="21"/>
        <end position="39"/>
    </location>
</feature>
<feature type="binding site" evidence="6">
    <location>
        <position position="27"/>
    </location>
    <ligand>
        <name>Na(+)</name>
        <dbReference type="ChEBI" id="CHEBI:29101"/>
        <label>1</label>
    </ligand>
</feature>
<evidence type="ECO:0000256" key="4">
    <source>
        <dbReference type="ARBA" id="ARBA00022989"/>
    </source>
</evidence>
<evidence type="ECO:0000313" key="11">
    <source>
        <dbReference type="EMBL" id="KAG2459026.1"/>
    </source>
</evidence>
<dbReference type="GO" id="GO:0046872">
    <property type="term" value="F:metal ion binding"/>
    <property type="evidence" value="ECO:0007669"/>
    <property type="project" value="UniProtKB-KW"/>
</dbReference>